<sequence>MVENMPSQEGRNMSLVLGPLKKKSEAKEEQRVVREAKRAADRAEREQRAAAKTAKQTSGE</sequence>
<feature type="region of interest" description="Disordered" evidence="1">
    <location>
        <begin position="1"/>
        <end position="60"/>
    </location>
</feature>
<evidence type="ECO:0000313" key="3">
    <source>
        <dbReference type="Proteomes" id="UP001157125"/>
    </source>
</evidence>
<proteinExistence type="predicted"/>
<feature type="compositionally biased region" description="Polar residues" evidence="1">
    <location>
        <begin position="1"/>
        <end position="11"/>
    </location>
</feature>
<accession>A0ABQ6IJD9</accession>
<dbReference type="EMBL" id="BSUN01000001">
    <property type="protein sequence ID" value="GMA37216.1"/>
    <property type="molecule type" value="Genomic_DNA"/>
</dbReference>
<keyword evidence="3" id="KW-1185">Reference proteome</keyword>
<dbReference type="Proteomes" id="UP001157125">
    <property type="component" value="Unassembled WGS sequence"/>
</dbReference>
<comment type="caution">
    <text evidence="2">The sequence shown here is derived from an EMBL/GenBank/DDBJ whole genome shotgun (WGS) entry which is preliminary data.</text>
</comment>
<evidence type="ECO:0000313" key="2">
    <source>
        <dbReference type="EMBL" id="GMA37216.1"/>
    </source>
</evidence>
<protein>
    <recommendedName>
        <fullName evidence="4">Translation initiation factor IF-3</fullName>
    </recommendedName>
</protein>
<reference evidence="3" key="1">
    <citation type="journal article" date="2019" name="Int. J. Syst. Evol. Microbiol.">
        <title>The Global Catalogue of Microorganisms (GCM) 10K type strain sequencing project: providing services to taxonomists for standard genome sequencing and annotation.</title>
        <authorList>
            <consortium name="The Broad Institute Genomics Platform"/>
            <consortium name="The Broad Institute Genome Sequencing Center for Infectious Disease"/>
            <person name="Wu L."/>
            <person name="Ma J."/>
        </authorList>
    </citation>
    <scope>NUCLEOTIDE SEQUENCE [LARGE SCALE GENOMIC DNA]</scope>
    <source>
        <strain evidence="3">NBRC 112299</strain>
    </source>
</reference>
<evidence type="ECO:0008006" key="4">
    <source>
        <dbReference type="Google" id="ProtNLM"/>
    </source>
</evidence>
<gene>
    <name evidence="2" type="ORF">GCM10025876_34200</name>
</gene>
<name>A0ABQ6IJD9_9MICO</name>
<feature type="compositionally biased region" description="Basic and acidic residues" evidence="1">
    <location>
        <begin position="22"/>
        <end position="49"/>
    </location>
</feature>
<evidence type="ECO:0000256" key="1">
    <source>
        <dbReference type="SAM" id="MobiDB-lite"/>
    </source>
</evidence>
<organism evidence="2 3">
    <name type="scientific">Demequina litorisediminis</name>
    <dbReference type="NCBI Taxonomy" id="1849022"/>
    <lineage>
        <taxon>Bacteria</taxon>
        <taxon>Bacillati</taxon>
        <taxon>Actinomycetota</taxon>
        <taxon>Actinomycetes</taxon>
        <taxon>Micrococcales</taxon>
        <taxon>Demequinaceae</taxon>
        <taxon>Demequina</taxon>
    </lineage>
</organism>
<feature type="compositionally biased region" description="Low complexity" evidence="1">
    <location>
        <begin position="50"/>
        <end position="60"/>
    </location>
</feature>